<name>A0AAV3W8W0_9CLOT</name>
<dbReference type="AlphaFoldDB" id="A0AAV3W8W0"/>
<sequence>MLNLPLYLFELKIMVIQNNDKITICVIIKDKNELILNEAKLLFIV</sequence>
<comment type="caution">
    <text evidence="1">The sequence shown here is derived from an EMBL/GenBank/DDBJ whole genome shotgun (WGS) entry which is preliminary data.</text>
</comment>
<gene>
    <name evidence="1" type="ORF">CDIOL_43820</name>
</gene>
<keyword evidence="2" id="KW-1185">Reference proteome</keyword>
<proteinExistence type="predicted"/>
<accession>A0AAV3W8W0</accession>
<dbReference type="Proteomes" id="UP000325212">
    <property type="component" value="Unassembled WGS sequence"/>
</dbReference>
<dbReference type="EMBL" id="BJLA01000022">
    <property type="protein sequence ID" value="GEA33459.1"/>
    <property type="molecule type" value="Genomic_DNA"/>
</dbReference>
<organism evidence="1 2">
    <name type="scientific">Clostridium diolis</name>
    <dbReference type="NCBI Taxonomy" id="223919"/>
    <lineage>
        <taxon>Bacteria</taxon>
        <taxon>Bacillati</taxon>
        <taxon>Bacillota</taxon>
        <taxon>Clostridia</taxon>
        <taxon>Eubacteriales</taxon>
        <taxon>Clostridiaceae</taxon>
        <taxon>Clostridium</taxon>
    </lineage>
</organism>
<evidence type="ECO:0000313" key="1">
    <source>
        <dbReference type="EMBL" id="GEA33459.1"/>
    </source>
</evidence>
<evidence type="ECO:0000313" key="2">
    <source>
        <dbReference type="Proteomes" id="UP000325212"/>
    </source>
</evidence>
<protein>
    <submittedName>
        <fullName evidence="1">Uncharacterized protein</fullName>
    </submittedName>
</protein>
<reference evidence="1 2" key="1">
    <citation type="submission" date="2019-06" db="EMBL/GenBank/DDBJ databases">
        <title>Draft genome sequence of Clostridium diolis DSM 15410.</title>
        <authorList>
            <person name="Kobayashi H."/>
            <person name="Tanizawa Y."/>
            <person name="Tohno M."/>
        </authorList>
    </citation>
    <scope>NUCLEOTIDE SEQUENCE [LARGE SCALE GENOMIC DNA]</scope>
    <source>
        <strain evidence="1 2">DSM 15410</strain>
    </source>
</reference>